<sequence>MTDAKIINMKLLMTMQPTAKALAIIYKHLTKVSSGTRVEDYCKSVLGYTENQLEIELSKPVNDTLSGPSWNPFHQDLNILYKLLQRVCGLAELGDEKWTTPSDAIEYHLQQVKDIRDEMFHKKLENIDVKYFQEFISSLQNSLTKALQQTELMSGVPTSKEVNDLIADLDCILAELYLQLQHL</sequence>
<dbReference type="Proteomes" id="UP001497623">
    <property type="component" value="Unassembled WGS sequence"/>
</dbReference>
<proteinExistence type="predicted"/>
<organism evidence="1 2">
    <name type="scientific">Meganyctiphanes norvegica</name>
    <name type="common">Northern krill</name>
    <name type="synonym">Thysanopoda norvegica</name>
    <dbReference type="NCBI Taxonomy" id="48144"/>
    <lineage>
        <taxon>Eukaryota</taxon>
        <taxon>Metazoa</taxon>
        <taxon>Ecdysozoa</taxon>
        <taxon>Arthropoda</taxon>
        <taxon>Crustacea</taxon>
        <taxon>Multicrustacea</taxon>
        <taxon>Malacostraca</taxon>
        <taxon>Eumalacostraca</taxon>
        <taxon>Eucarida</taxon>
        <taxon>Euphausiacea</taxon>
        <taxon>Euphausiidae</taxon>
        <taxon>Meganyctiphanes</taxon>
    </lineage>
</organism>
<evidence type="ECO:0000313" key="2">
    <source>
        <dbReference type="Proteomes" id="UP001497623"/>
    </source>
</evidence>
<protein>
    <submittedName>
        <fullName evidence="1">Uncharacterized protein</fullName>
    </submittedName>
</protein>
<accession>A0AAV2RCG8</accession>
<dbReference type="AlphaFoldDB" id="A0AAV2RCG8"/>
<comment type="caution">
    <text evidence="1">The sequence shown here is derived from an EMBL/GenBank/DDBJ whole genome shotgun (WGS) entry which is preliminary data.</text>
</comment>
<gene>
    <name evidence="1" type="ORF">MNOR_LOCUS23142</name>
</gene>
<reference evidence="1 2" key="1">
    <citation type="submission" date="2024-05" db="EMBL/GenBank/DDBJ databases">
        <authorList>
            <person name="Wallberg A."/>
        </authorList>
    </citation>
    <scope>NUCLEOTIDE SEQUENCE [LARGE SCALE GENOMIC DNA]</scope>
</reference>
<dbReference type="EMBL" id="CAXKWB010020126">
    <property type="protein sequence ID" value="CAL4122420.1"/>
    <property type="molecule type" value="Genomic_DNA"/>
</dbReference>
<name>A0AAV2RCG8_MEGNR</name>
<evidence type="ECO:0000313" key="1">
    <source>
        <dbReference type="EMBL" id="CAL4122420.1"/>
    </source>
</evidence>
<keyword evidence="2" id="KW-1185">Reference proteome</keyword>